<proteinExistence type="predicted"/>
<name>A0A931CIK2_9MICC</name>
<dbReference type="SUPFAM" id="SSF89447">
    <property type="entry name" value="AbrB/MazE/MraZ-like"/>
    <property type="match status" value="1"/>
</dbReference>
<evidence type="ECO:0000313" key="3">
    <source>
        <dbReference type="EMBL" id="MBG0739252.1"/>
    </source>
</evidence>
<dbReference type="NCBIfam" id="TIGR01439">
    <property type="entry name" value="lp_hng_hel_AbrB"/>
    <property type="match status" value="1"/>
</dbReference>
<reference evidence="3 4" key="1">
    <citation type="submission" date="2020-11" db="EMBL/GenBank/DDBJ databases">
        <title>Arthrobacter antarcticus sp. nov., isolated from Antarctic Soil.</title>
        <authorList>
            <person name="Li J."/>
        </authorList>
    </citation>
    <scope>NUCLEOTIDE SEQUENCE [LARGE SCALE GENOMIC DNA]</scope>
    <source>
        <strain evidence="3 4">Z1-20</strain>
    </source>
</reference>
<dbReference type="InterPro" id="IPR037914">
    <property type="entry name" value="SpoVT-AbrB_sf"/>
</dbReference>
<evidence type="ECO:0000259" key="2">
    <source>
        <dbReference type="SMART" id="SM00966"/>
    </source>
</evidence>
<gene>
    <name evidence="3" type="ORF">IV500_07595</name>
</gene>
<keyword evidence="4" id="KW-1185">Reference proteome</keyword>
<feature type="domain" description="SpoVT-AbrB" evidence="2">
    <location>
        <begin position="4"/>
        <end position="50"/>
    </location>
</feature>
<feature type="compositionally biased region" description="Low complexity" evidence="1">
    <location>
        <begin position="92"/>
        <end position="104"/>
    </location>
</feature>
<dbReference type="GO" id="GO:0003677">
    <property type="term" value="F:DNA binding"/>
    <property type="evidence" value="ECO:0007669"/>
    <property type="project" value="UniProtKB-KW"/>
</dbReference>
<dbReference type="InterPro" id="IPR007159">
    <property type="entry name" value="SpoVT-AbrB_dom"/>
</dbReference>
<accession>A0A931CIK2</accession>
<dbReference type="Pfam" id="PF04014">
    <property type="entry name" value="MazE_antitoxin"/>
    <property type="match status" value="1"/>
</dbReference>
<dbReference type="SMART" id="SM00966">
    <property type="entry name" value="SpoVT_AbrB"/>
    <property type="match status" value="1"/>
</dbReference>
<keyword evidence="3" id="KW-0238">DNA-binding</keyword>
<dbReference type="Proteomes" id="UP000655366">
    <property type="component" value="Unassembled WGS sequence"/>
</dbReference>
<dbReference type="AlphaFoldDB" id="A0A931CIK2"/>
<dbReference type="EMBL" id="JADNYM010000008">
    <property type="protein sequence ID" value="MBG0739252.1"/>
    <property type="molecule type" value="Genomic_DNA"/>
</dbReference>
<evidence type="ECO:0000313" key="4">
    <source>
        <dbReference type="Proteomes" id="UP000655366"/>
    </source>
</evidence>
<organism evidence="3 4">
    <name type="scientific">Arthrobacter terrae</name>
    <dbReference type="NCBI Taxonomy" id="2935737"/>
    <lineage>
        <taxon>Bacteria</taxon>
        <taxon>Bacillati</taxon>
        <taxon>Actinomycetota</taxon>
        <taxon>Actinomycetes</taxon>
        <taxon>Micrococcales</taxon>
        <taxon>Micrococcaceae</taxon>
        <taxon>Arthrobacter</taxon>
    </lineage>
</organism>
<evidence type="ECO:0000256" key="1">
    <source>
        <dbReference type="SAM" id="MobiDB-lite"/>
    </source>
</evidence>
<protein>
    <submittedName>
        <fullName evidence="3">AbrB/MazE/SpoVT family DNA-binding domain-containing protein</fullName>
    </submittedName>
</protein>
<comment type="caution">
    <text evidence="3">The sequence shown here is derived from an EMBL/GenBank/DDBJ whole genome shotgun (WGS) entry which is preliminary data.</text>
</comment>
<feature type="region of interest" description="Disordered" evidence="1">
    <location>
        <begin position="85"/>
        <end position="104"/>
    </location>
</feature>
<dbReference type="Gene3D" id="2.10.260.10">
    <property type="match status" value="1"/>
</dbReference>
<sequence>MAIAKLTSKGQITVPLEVRKRLGLRPGSRLDFVQTSDGGYTLEALGGSLSSLEGMFRSVGTATPVSIEEMDDAIAAESAASAFPHVPDEADSASAADFAPGHGA</sequence>